<reference evidence="1 2" key="1">
    <citation type="submission" date="2024-01" db="EMBL/GenBank/DDBJ databases">
        <title>The genomes of 5 underutilized Papilionoideae crops provide insights into root nodulation and disease resistance.</title>
        <authorList>
            <person name="Yuan L."/>
        </authorList>
    </citation>
    <scope>NUCLEOTIDE SEQUENCE [LARGE SCALE GENOMIC DNA]</scope>
    <source>
        <strain evidence="1">LY-2023</strain>
        <tissue evidence="1">Leaf</tissue>
    </source>
</reference>
<comment type="caution">
    <text evidence="1">The sequence shown here is derived from an EMBL/GenBank/DDBJ whole genome shotgun (WGS) entry which is preliminary data.</text>
</comment>
<protein>
    <submittedName>
        <fullName evidence="1">Uncharacterized protein</fullName>
    </submittedName>
</protein>
<dbReference type="Proteomes" id="UP001359559">
    <property type="component" value="Unassembled WGS sequence"/>
</dbReference>
<evidence type="ECO:0000313" key="1">
    <source>
        <dbReference type="EMBL" id="KAK7302498.1"/>
    </source>
</evidence>
<name>A0AAN9JNX5_CLITE</name>
<sequence>MGQIQWDQSSHKTIFIAIGGIFPNNPRWFNNIKLYIRRFFWLFFWLCAKKQQPHSKWGFSLNHSSRVATKQCVFNTPFFNLFFLSSILMKKMIH</sequence>
<dbReference type="AlphaFoldDB" id="A0AAN9JNX5"/>
<dbReference type="EMBL" id="JAYKXN010000003">
    <property type="protein sequence ID" value="KAK7302498.1"/>
    <property type="molecule type" value="Genomic_DNA"/>
</dbReference>
<organism evidence="1 2">
    <name type="scientific">Clitoria ternatea</name>
    <name type="common">Butterfly pea</name>
    <dbReference type="NCBI Taxonomy" id="43366"/>
    <lineage>
        <taxon>Eukaryota</taxon>
        <taxon>Viridiplantae</taxon>
        <taxon>Streptophyta</taxon>
        <taxon>Embryophyta</taxon>
        <taxon>Tracheophyta</taxon>
        <taxon>Spermatophyta</taxon>
        <taxon>Magnoliopsida</taxon>
        <taxon>eudicotyledons</taxon>
        <taxon>Gunneridae</taxon>
        <taxon>Pentapetalae</taxon>
        <taxon>rosids</taxon>
        <taxon>fabids</taxon>
        <taxon>Fabales</taxon>
        <taxon>Fabaceae</taxon>
        <taxon>Papilionoideae</taxon>
        <taxon>50 kb inversion clade</taxon>
        <taxon>NPAAA clade</taxon>
        <taxon>indigoferoid/millettioid clade</taxon>
        <taxon>Phaseoleae</taxon>
        <taxon>Clitoria</taxon>
    </lineage>
</organism>
<evidence type="ECO:0000313" key="2">
    <source>
        <dbReference type="Proteomes" id="UP001359559"/>
    </source>
</evidence>
<keyword evidence="2" id="KW-1185">Reference proteome</keyword>
<proteinExistence type="predicted"/>
<gene>
    <name evidence="1" type="ORF">RJT34_13388</name>
</gene>
<accession>A0AAN9JNX5</accession>